<dbReference type="AlphaFoldDB" id="A0A7D4QWV4"/>
<organism evidence="6 7">
    <name type="scientific">Mucilaginibacter mali</name>
    <dbReference type="NCBI Taxonomy" id="2740462"/>
    <lineage>
        <taxon>Bacteria</taxon>
        <taxon>Pseudomonadati</taxon>
        <taxon>Bacteroidota</taxon>
        <taxon>Sphingobacteriia</taxon>
        <taxon>Sphingobacteriales</taxon>
        <taxon>Sphingobacteriaceae</taxon>
        <taxon>Mucilaginibacter</taxon>
    </lineage>
</organism>
<reference evidence="6 7" key="1">
    <citation type="submission" date="2020-05" db="EMBL/GenBank/DDBJ databases">
        <title>Mucilaginibacter mali sp. nov.</title>
        <authorList>
            <person name="Kim H.S."/>
            <person name="Lee K.C."/>
            <person name="Suh M.K."/>
            <person name="Kim J.-S."/>
            <person name="Han K.-I."/>
            <person name="Eom M.K."/>
            <person name="Shin Y.K."/>
            <person name="Lee J.-S."/>
        </authorList>
    </citation>
    <scope>NUCLEOTIDE SEQUENCE [LARGE SCALE GENOMIC DNA]</scope>
    <source>
        <strain evidence="6 7">G2-14</strain>
    </source>
</reference>
<feature type="domain" description="Carbohydrate kinase FGGY C-terminal" evidence="5">
    <location>
        <begin position="255"/>
        <end position="441"/>
    </location>
</feature>
<protein>
    <submittedName>
        <fullName evidence="6">Gluconokinase</fullName>
    </submittedName>
</protein>
<dbReference type="InterPro" id="IPR018485">
    <property type="entry name" value="FGGY_C"/>
</dbReference>
<keyword evidence="3 6" id="KW-0418">Kinase</keyword>
<dbReference type="EMBL" id="CP054139">
    <property type="protein sequence ID" value="QKJ32529.1"/>
    <property type="molecule type" value="Genomic_DNA"/>
</dbReference>
<gene>
    <name evidence="6" type="ORF">HQ865_23120</name>
</gene>
<dbReference type="KEGG" id="mmab:HQ865_23120"/>
<proteinExistence type="inferred from homology"/>
<dbReference type="CDD" id="cd07770">
    <property type="entry name" value="ASKHA_NBD_FGGY_GntK"/>
    <property type="match status" value="1"/>
</dbReference>
<dbReference type="InterPro" id="IPR018484">
    <property type="entry name" value="FGGY_N"/>
</dbReference>
<keyword evidence="2" id="KW-0808">Transferase</keyword>
<dbReference type="PANTHER" id="PTHR43095:SF2">
    <property type="entry name" value="GLUCONOKINASE"/>
    <property type="match status" value="1"/>
</dbReference>
<dbReference type="SUPFAM" id="SSF53067">
    <property type="entry name" value="Actin-like ATPase domain"/>
    <property type="match status" value="2"/>
</dbReference>
<comment type="similarity">
    <text evidence="1">Belongs to the FGGY kinase family.</text>
</comment>
<evidence type="ECO:0000256" key="3">
    <source>
        <dbReference type="ARBA" id="ARBA00022777"/>
    </source>
</evidence>
<evidence type="ECO:0000256" key="2">
    <source>
        <dbReference type="ARBA" id="ARBA00022679"/>
    </source>
</evidence>
<dbReference type="GO" id="GO:0005975">
    <property type="term" value="P:carbohydrate metabolic process"/>
    <property type="evidence" value="ECO:0007669"/>
    <property type="project" value="InterPro"/>
</dbReference>
<evidence type="ECO:0000313" key="7">
    <source>
        <dbReference type="Proteomes" id="UP000505355"/>
    </source>
</evidence>
<dbReference type="Gene3D" id="3.30.420.40">
    <property type="match status" value="2"/>
</dbReference>
<evidence type="ECO:0000256" key="1">
    <source>
        <dbReference type="ARBA" id="ARBA00009156"/>
    </source>
</evidence>
<sequence length="495" mass="53521">MPSYILGIDIGTGSTKAVAMGTGGNVLATVKQHYPIQQPHAGHSEQDPEQIYQAFIKCVADVVGQLRSSPEGISFSCVMHSLIPVDADGNALAPMMTWADTRAEHIAQSIRDSVGGEHIYRTSGTPIHPMSPLCKLIWLKDNQPELFNSAHKFISIKEYIWHKVFGIFEVDYSVASGNGLFDIIRLKWSREICNFAGVDSNKLSEPVDTTYIRSGMKPDVAAILNIPAETKLIIGATDGCCANLGSLAIAPGTAALTIGTSGAVRVTGNKPVYNFGSMTFNYLLDGKTYISGGAVNNGGIAVNWLLSSFLNITGIGSKDYDNLFNEIARIPAGSDGLVFLPYLYGERAPLWDAGASGAYLNVKPVHTQAHFLRAGLEGICFTLKDVLQTLEASVQINQLNVSGGFVSSDVWMQLLADITGKTLVMLQLEDASAIGAVYLAMQVLYPGTDLSAPEQFSVVEPNMSNHRLYAQTFPIFKQLYADTRASMRQLNQLNN</sequence>
<keyword evidence="7" id="KW-1185">Reference proteome</keyword>
<dbReference type="Pfam" id="PF00370">
    <property type="entry name" value="FGGY_N"/>
    <property type="match status" value="1"/>
</dbReference>
<feature type="domain" description="Carbohydrate kinase FGGY N-terminal" evidence="4">
    <location>
        <begin position="4"/>
        <end position="245"/>
    </location>
</feature>
<dbReference type="PANTHER" id="PTHR43095">
    <property type="entry name" value="SUGAR KINASE"/>
    <property type="match status" value="1"/>
</dbReference>
<dbReference type="InterPro" id="IPR018483">
    <property type="entry name" value="Carb_kinase_FGGY_CS"/>
</dbReference>
<dbReference type="GO" id="GO:0016773">
    <property type="term" value="F:phosphotransferase activity, alcohol group as acceptor"/>
    <property type="evidence" value="ECO:0007669"/>
    <property type="project" value="InterPro"/>
</dbReference>
<evidence type="ECO:0000313" key="6">
    <source>
        <dbReference type="EMBL" id="QKJ32529.1"/>
    </source>
</evidence>
<dbReference type="PIRSF" id="PIRSF000538">
    <property type="entry name" value="GlpK"/>
    <property type="match status" value="1"/>
</dbReference>
<evidence type="ECO:0000259" key="4">
    <source>
        <dbReference type="Pfam" id="PF00370"/>
    </source>
</evidence>
<accession>A0A7D4QWV4</accession>
<dbReference type="InterPro" id="IPR000577">
    <property type="entry name" value="Carb_kinase_FGGY"/>
</dbReference>
<dbReference type="Proteomes" id="UP000505355">
    <property type="component" value="Chromosome"/>
</dbReference>
<dbReference type="GO" id="GO:0016301">
    <property type="term" value="F:kinase activity"/>
    <property type="evidence" value="ECO:0007669"/>
    <property type="project" value="UniProtKB-KW"/>
</dbReference>
<dbReference type="InterPro" id="IPR050406">
    <property type="entry name" value="FGGY_Carb_Kinase"/>
</dbReference>
<dbReference type="InterPro" id="IPR043129">
    <property type="entry name" value="ATPase_NBD"/>
</dbReference>
<dbReference type="Pfam" id="PF02782">
    <property type="entry name" value="FGGY_C"/>
    <property type="match status" value="1"/>
</dbReference>
<name>A0A7D4QWV4_9SPHI</name>
<dbReference type="PROSITE" id="PS00933">
    <property type="entry name" value="FGGY_KINASES_1"/>
    <property type="match status" value="1"/>
</dbReference>
<evidence type="ECO:0000259" key="5">
    <source>
        <dbReference type="Pfam" id="PF02782"/>
    </source>
</evidence>
<dbReference type="RefSeq" id="WP_173417178.1">
    <property type="nucleotide sequence ID" value="NZ_CP054139.1"/>
</dbReference>